<evidence type="ECO:0000313" key="8">
    <source>
        <dbReference type="EMBL" id="KAF7135930.1"/>
    </source>
</evidence>
<dbReference type="SUPFAM" id="SSF55486">
    <property type="entry name" value="Metalloproteases ('zincins'), catalytic domain"/>
    <property type="match status" value="1"/>
</dbReference>
<feature type="binding site" evidence="6">
    <location>
        <position position="82"/>
    </location>
    <ligand>
        <name>Ca(2+)</name>
        <dbReference type="ChEBI" id="CHEBI:29108"/>
        <label>2</label>
    </ligand>
</feature>
<sequence>MALIGCEQAKKRPITHNTLHTISHYAFFNGNLKWPPTQYQLTYGLPPGTPSNAISAVARAFSTWASQTPFTFSHNQDFASADLQIGFYSGEHGTGHHSTGKTGSWPMPFPPLMVSLTTTGTRLRVRIIWRLWPCMNPVAGSYHLETMALHEIGHLLGLGHSNVQDAIMFPRIPPATIKGLGDDDIRGIKTLYA</sequence>
<dbReference type="EMBL" id="WJXA01000008">
    <property type="protein sequence ID" value="KAF7135930.1"/>
    <property type="molecule type" value="Genomic_DNA"/>
</dbReference>
<dbReference type="GO" id="GO:0004222">
    <property type="term" value="F:metalloendopeptidase activity"/>
    <property type="evidence" value="ECO:0007669"/>
    <property type="project" value="InterPro"/>
</dbReference>
<feature type="domain" description="Peptidase metallopeptidase" evidence="7">
    <location>
        <begin position="30"/>
        <end position="193"/>
    </location>
</feature>
<dbReference type="AlphaFoldDB" id="A0A834GL55"/>
<comment type="caution">
    <text evidence="8">The sequence shown here is derived from an EMBL/GenBank/DDBJ whole genome shotgun (WGS) entry which is preliminary data.</text>
</comment>
<dbReference type="InterPro" id="IPR001818">
    <property type="entry name" value="Pept_M10_metallopeptidase"/>
</dbReference>
<dbReference type="PANTHER" id="PTHR10201:SF213">
    <property type="entry name" value="METALLOENDOPROTEINASE 2-MMP-LIKE"/>
    <property type="match status" value="1"/>
</dbReference>
<feature type="binding site" evidence="6">
    <location>
        <position position="150"/>
    </location>
    <ligand>
        <name>Zn(2+)</name>
        <dbReference type="ChEBI" id="CHEBI:29105"/>
        <label>2</label>
        <note>catalytic</note>
    </ligand>
</feature>
<gene>
    <name evidence="8" type="ORF">RHSIM_Rhsim08G0059400</name>
</gene>
<evidence type="ECO:0000256" key="2">
    <source>
        <dbReference type="ARBA" id="ARBA00022723"/>
    </source>
</evidence>
<evidence type="ECO:0000256" key="5">
    <source>
        <dbReference type="PIRSR" id="PIRSR621190-1"/>
    </source>
</evidence>
<keyword evidence="3" id="KW-0378">Hydrolase</keyword>
<keyword evidence="4 6" id="KW-0862">Zinc</keyword>
<dbReference type="InterPro" id="IPR021190">
    <property type="entry name" value="Pept_M10A"/>
</dbReference>
<evidence type="ECO:0000256" key="1">
    <source>
        <dbReference type="ARBA" id="ARBA00022670"/>
    </source>
</evidence>
<evidence type="ECO:0000256" key="3">
    <source>
        <dbReference type="ARBA" id="ARBA00022801"/>
    </source>
</evidence>
<dbReference type="GO" id="GO:0030198">
    <property type="term" value="P:extracellular matrix organization"/>
    <property type="evidence" value="ECO:0007669"/>
    <property type="project" value="TreeGrafter"/>
</dbReference>
<feature type="active site" evidence="5">
    <location>
        <position position="151"/>
    </location>
</feature>
<dbReference type="SMART" id="SM00235">
    <property type="entry name" value="ZnMc"/>
    <property type="match status" value="1"/>
</dbReference>
<dbReference type="Gene3D" id="3.40.390.10">
    <property type="entry name" value="Collagenase (Catalytic Domain)"/>
    <property type="match status" value="1"/>
</dbReference>
<dbReference type="Pfam" id="PF00413">
    <property type="entry name" value="Peptidase_M10"/>
    <property type="match status" value="1"/>
</dbReference>
<comment type="cofactor">
    <cofactor evidence="6">
        <name>Ca(2+)</name>
        <dbReference type="ChEBI" id="CHEBI:29108"/>
    </cofactor>
    <text evidence="6">Can bind about 5 Ca(2+) ions per subunit.</text>
</comment>
<keyword evidence="1" id="KW-0645">Protease</keyword>
<dbReference type="GO" id="GO:0030574">
    <property type="term" value="P:collagen catabolic process"/>
    <property type="evidence" value="ECO:0007669"/>
    <property type="project" value="TreeGrafter"/>
</dbReference>
<protein>
    <recommendedName>
        <fullName evidence="7">Peptidase metallopeptidase domain-containing protein</fullName>
    </recommendedName>
</protein>
<dbReference type="InterPro" id="IPR024079">
    <property type="entry name" value="MetalloPept_cat_dom_sf"/>
</dbReference>
<feature type="binding site" evidence="6">
    <location>
        <position position="168"/>
    </location>
    <ligand>
        <name>Zn(2+)</name>
        <dbReference type="ChEBI" id="CHEBI:29105"/>
        <label>2</label>
        <note>catalytic</note>
    </ligand>
</feature>
<evidence type="ECO:0000256" key="4">
    <source>
        <dbReference type="ARBA" id="ARBA00022833"/>
    </source>
</evidence>
<proteinExistence type="predicted"/>
<feature type="binding site" evidence="6">
    <location>
        <position position="100"/>
    </location>
    <ligand>
        <name>Ca(2+)</name>
        <dbReference type="ChEBI" id="CHEBI:29108"/>
        <label>3</label>
    </ligand>
</feature>
<keyword evidence="6" id="KW-0106">Calcium</keyword>
<dbReference type="GO" id="GO:0031012">
    <property type="term" value="C:extracellular matrix"/>
    <property type="evidence" value="ECO:0007669"/>
    <property type="project" value="InterPro"/>
</dbReference>
<dbReference type="PRINTS" id="PR00138">
    <property type="entry name" value="MATRIXIN"/>
</dbReference>
<dbReference type="GO" id="GO:0008270">
    <property type="term" value="F:zinc ion binding"/>
    <property type="evidence" value="ECO:0007669"/>
    <property type="project" value="InterPro"/>
</dbReference>
<organism evidence="8 9">
    <name type="scientific">Rhododendron simsii</name>
    <name type="common">Sims's rhododendron</name>
    <dbReference type="NCBI Taxonomy" id="118357"/>
    <lineage>
        <taxon>Eukaryota</taxon>
        <taxon>Viridiplantae</taxon>
        <taxon>Streptophyta</taxon>
        <taxon>Embryophyta</taxon>
        <taxon>Tracheophyta</taxon>
        <taxon>Spermatophyta</taxon>
        <taxon>Magnoliopsida</taxon>
        <taxon>eudicotyledons</taxon>
        <taxon>Gunneridae</taxon>
        <taxon>Pentapetalae</taxon>
        <taxon>asterids</taxon>
        <taxon>Ericales</taxon>
        <taxon>Ericaceae</taxon>
        <taxon>Ericoideae</taxon>
        <taxon>Rhodoreae</taxon>
        <taxon>Rhododendron</taxon>
    </lineage>
</organism>
<evidence type="ECO:0000259" key="7">
    <source>
        <dbReference type="SMART" id="SM00235"/>
    </source>
</evidence>
<evidence type="ECO:0000256" key="6">
    <source>
        <dbReference type="PIRSR" id="PIRSR621190-2"/>
    </source>
</evidence>
<keyword evidence="2 6" id="KW-0479">Metal-binding</keyword>
<evidence type="ECO:0000313" key="9">
    <source>
        <dbReference type="Proteomes" id="UP000626092"/>
    </source>
</evidence>
<reference evidence="8" key="1">
    <citation type="submission" date="2019-11" db="EMBL/GenBank/DDBJ databases">
        <authorList>
            <person name="Liu Y."/>
            <person name="Hou J."/>
            <person name="Li T.-Q."/>
            <person name="Guan C.-H."/>
            <person name="Wu X."/>
            <person name="Wu H.-Z."/>
            <person name="Ling F."/>
            <person name="Zhang R."/>
            <person name="Shi X.-G."/>
            <person name="Ren J.-P."/>
            <person name="Chen E.-F."/>
            <person name="Sun J.-M."/>
        </authorList>
    </citation>
    <scope>NUCLEOTIDE SEQUENCE</scope>
    <source>
        <strain evidence="8">Adult_tree_wgs_1</strain>
        <tissue evidence="8">Leaves</tissue>
    </source>
</reference>
<feature type="binding site" evidence="6">
    <location>
        <position position="154"/>
    </location>
    <ligand>
        <name>Zn(2+)</name>
        <dbReference type="ChEBI" id="CHEBI:29105"/>
        <label>2</label>
        <note>catalytic</note>
    </ligand>
</feature>
<dbReference type="PANTHER" id="PTHR10201">
    <property type="entry name" value="MATRIX METALLOPROTEINASE"/>
    <property type="match status" value="1"/>
</dbReference>
<accession>A0A834GL55</accession>
<dbReference type="InterPro" id="IPR006026">
    <property type="entry name" value="Peptidase_Metallo"/>
</dbReference>
<feature type="binding site" evidence="6">
    <location>
        <position position="160"/>
    </location>
    <ligand>
        <name>Zn(2+)</name>
        <dbReference type="ChEBI" id="CHEBI:29105"/>
        <label>2</label>
        <note>catalytic</note>
    </ligand>
</feature>
<keyword evidence="9" id="KW-1185">Reference proteome</keyword>
<dbReference type="GO" id="GO:0006508">
    <property type="term" value="P:proteolysis"/>
    <property type="evidence" value="ECO:0007669"/>
    <property type="project" value="UniProtKB-KW"/>
</dbReference>
<comment type="cofactor">
    <cofactor evidence="6">
        <name>Zn(2+)</name>
        <dbReference type="ChEBI" id="CHEBI:29105"/>
    </cofactor>
    <text evidence="6">Binds 2 Zn(2+) ions per subunit.</text>
</comment>
<feature type="binding site" evidence="6">
    <location>
        <position position="92"/>
    </location>
    <ligand>
        <name>Zn(2+)</name>
        <dbReference type="ChEBI" id="CHEBI:29105"/>
        <label>1</label>
    </ligand>
</feature>
<dbReference type="Proteomes" id="UP000626092">
    <property type="component" value="Unassembled WGS sequence"/>
</dbReference>
<dbReference type="OrthoDB" id="406838at2759"/>
<name>A0A834GL55_RHOSS</name>